<evidence type="ECO:0000313" key="15">
    <source>
        <dbReference type="Proteomes" id="UP001249851"/>
    </source>
</evidence>
<evidence type="ECO:0000256" key="7">
    <source>
        <dbReference type="ARBA" id="ARBA00022722"/>
    </source>
</evidence>
<dbReference type="InterPro" id="IPR045249">
    <property type="entry name" value="HARBI1-like"/>
</dbReference>
<dbReference type="GO" id="GO:0005634">
    <property type="term" value="C:nucleus"/>
    <property type="evidence" value="ECO:0007669"/>
    <property type="project" value="UniProtKB-SubCell"/>
</dbReference>
<comment type="caution">
    <text evidence="14">The sequence shown here is derived from an EMBL/GenBank/DDBJ whole genome shotgun (WGS) entry which is preliminary data.</text>
</comment>
<comment type="similarity">
    <text evidence="4">Belongs to the HARBI1 family.</text>
</comment>
<reference evidence="14" key="2">
    <citation type="journal article" date="2023" name="Science">
        <title>Genomic signatures of disease resistance in endangered staghorn corals.</title>
        <authorList>
            <person name="Vollmer S.V."/>
            <person name="Selwyn J.D."/>
            <person name="Despard B.A."/>
            <person name="Roesel C.L."/>
        </authorList>
    </citation>
    <scope>NUCLEOTIDE SEQUENCE</scope>
    <source>
        <strain evidence="14">K2</strain>
    </source>
</reference>
<dbReference type="AlphaFoldDB" id="A0AAD9Q602"/>
<keyword evidence="10" id="KW-0539">Nucleus</keyword>
<evidence type="ECO:0000313" key="14">
    <source>
        <dbReference type="EMBL" id="KAK2555204.1"/>
    </source>
</evidence>
<evidence type="ECO:0000256" key="9">
    <source>
        <dbReference type="ARBA" id="ARBA00022801"/>
    </source>
</evidence>
<reference evidence="14" key="1">
    <citation type="journal article" date="2023" name="G3 (Bethesda)">
        <title>Whole genome assembly and annotation of the endangered Caribbean coral Acropora cervicornis.</title>
        <authorList>
            <person name="Selwyn J.D."/>
            <person name="Vollmer S.V."/>
        </authorList>
    </citation>
    <scope>NUCLEOTIDE SEQUENCE</scope>
    <source>
        <strain evidence="14">K2</strain>
    </source>
</reference>
<evidence type="ECO:0000256" key="8">
    <source>
        <dbReference type="ARBA" id="ARBA00022723"/>
    </source>
</evidence>
<dbReference type="Pfam" id="PF13359">
    <property type="entry name" value="DDE_Tnp_4"/>
    <property type="match status" value="1"/>
</dbReference>
<keyword evidence="15" id="KW-1185">Reference proteome</keyword>
<comment type="function">
    <text evidence="12">Transposase-derived protein that may have nuclease activity. Does not have transposase activity.</text>
</comment>
<evidence type="ECO:0000256" key="1">
    <source>
        <dbReference type="ARBA" id="ARBA00001968"/>
    </source>
</evidence>
<evidence type="ECO:0000256" key="11">
    <source>
        <dbReference type="ARBA" id="ARBA00030126"/>
    </source>
</evidence>
<evidence type="ECO:0000259" key="13">
    <source>
        <dbReference type="Pfam" id="PF13359"/>
    </source>
</evidence>
<keyword evidence="8" id="KW-0479">Metal-binding</keyword>
<dbReference type="PRINTS" id="PR02086">
    <property type="entry name" value="PUTNUCHARBI1"/>
</dbReference>
<evidence type="ECO:0000256" key="12">
    <source>
        <dbReference type="ARBA" id="ARBA00045850"/>
    </source>
</evidence>
<evidence type="ECO:0000256" key="2">
    <source>
        <dbReference type="ARBA" id="ARBA00004123"/>
    </source>
</evidence>
<dbReference type="GO" id="GO:0046872">
    <property type="term" value="F:metal ion binding"/>
    <property type="evidence" value="ECO:0007669"/>
    <property type="project" value="UniProtKB-KW"/>
</dbReference>
<keyword evidence="9" id="KW-0378">Hydrolase</keyword>
<evidence type="ECO:0000256" key="3">
    <source>
        <dbReference type="ARBA" id="ARBA00004496"/>
    </source>
</evidence>
<dbReference type="GO" id="GO:0004518">
    <property type="term" value="F:nuclease activity"/>
    <property type="evidence" value="ECO:0007669"/>
    <property type="project" value="UniProtKB-KW"/>
</dbReference>
<dbReference type="InterPro" id="IPR027806">
    <property type="entry name" value="HARBI1_dom"/>
</dbReference>
<comment type="cofactor">
    <cofactor evidence="1">
        <name>a divalent metal cation</name>
        <dbReference type="ChEBI" id="CHEBI:60240"/>
    </cofactor>
</comment>
<sequence length="151" mass="16890">MLLLHSTSKAQRRQEISVPIQEASGIPNVIGIIDGTHIRIRAPMKNPEVYVNRKKFHSLNVQVVCDENMVLLDVLAGWPGSVHDSRVLHNSSICLQANNRFPNDTHLLGDGGYPLSTWLMTPFKDNGHLTANQSRVNSRLSSVRQTVERCN</sequence>
<dbReference type="PANTHER" id="PTHR22930">
    <property type="match status" value="1"/>
</dbReference>
<accession>A0AAD9Q602</accession>
<feature type="domain" description="DDE Tnp4" evidence="13">
    <location>
        <begin position="33"/>
        <end position="150"/>
    </location>
</feature>
<proteinExistence type="inferred from homology"/>
<dbReference type="EMBL" id="JARQWQ010000064">
    <property type="protein sequence ID" value="KAK2555204.1"/>
    <property type="molecule type" value="Genomic_DNA"/>
</dbReference>
<evidence type="ECO:0000256" key="5">
    <source>
        <dbReference type="ARBA" id="ARBA00015519"/>
    </source>
</evidence>
<keyword evidence="6" id="KW-0963">Cytoplasm</keyword>
<dbReference type="Proteomes" id="UP001249851">
    <property type="component" value="Unassembled WGS sequence"/>
</dbReference>
<comment type="subcellular location">
    <subcellularLocation>
        <location evidence="3">Cytoplasm</location>
    </subcellularLocation>
    <subcellularLocation>
        <location evidence="2">Nucleus</location>
    </subcellularLocation>
</comment>
<evidence type="ECO:0000256" key="6">
    <source>
        <dbReference type="ARBA" id="ARBA00022490"/>
    </source>
</evidence>
<evidence type="ECO:0000256" key="10">
    <source>
        <dbReference type="ARBA" id="ARBA00023242"/>
    </source>
</evidence>
<name>A0AAD9Q602_ACRCE</name>
<dbReference type="InterPro" id="IPR026103">
    <property type="entry name" value="HARBI1_animal"/>
</dbReference>
<keyword evidence="7" id="KW-0540">Nuclease</keyword>
<feature type="non-terminal residue" evidence="14">
    <location>
        <position position="1"/>
    </location>
</feature>
<evidence type="ECO:0000256" key="4">
    <source>
        <dbReference type="ARBA" id="ARBA00006958"/>
    </source>
</evidence>
<dbReference type="GO" id="GO:0005737">
    <property type="term" value="C:cytoplasm"/>
    <property type="evidence" value="ECO:0007669"/>
    <property type="project" value="UniProtKB-SubCell"/>
</dbReference>
<gene>
    <name evidence="14" type="ORF">P5673_023182</name>
</gene>
<organism evidence="14 15">
    <name type="scientific">Acropora cervicornis</name>
    <name type="common">Staghorn coral</name>
    <dbReference type="NCBI Taxonomy" id="6130"/>
    <lineage>
        <taxon>Eukaryota</taxon>
        <taxon>Metazoa</taxon>
        <taxon>Cnidaria</taxon>
        <taxon>Anthozoa</taxon>
        <taxon>Hexacorallia</taxon>
        <taxon>Scleractinia</taxon>
        <taxon>Astrocoeniina</taxon>
        <taxon>Acroporidae</taxon>
        <taxon>Acropora</taxon>
    </lineage>
</organism>
<dbReference type="GO" id="GO:0016787">
    <property type="term" value="F:hydrolase activity"/>
    <property type="evidence" value="ECO:0007669"/>
    <property type="project" value="UniProtKB-KW"/>
</dbReference>
<protein>
    <recommendedName>
        <fullName evidence="5">Putative nuclease HARBI1</fullName>
    </recommendedName>
    <alternativeName>
        <fullName evidence="11">Harbinger transposase-derived nuclease</fullName>
    </alternativeName>
</protein>